<dbReference type="PANTHER" id="PTHR37461:SF1">
    <property type="entry name" value="ANTI-SIGMA-K FACTOR RSKA"/>
    <property type="match status" value="1"/>
</dbReference>
<dbReference type="GO" id="GO:0006417">
    <property type="term" value="P:regulation of translation"/>
    <property type="evidence" value="ECO:0007669"/>
    <property type="project" value="TreeGrafter"/>
</dbReference>
<dbReference type="RefSeq" id="WP_076585476.1">
    <property type="nucleotide sequence ID" value="NZ_FTLW01000002.1"/>
</dbReference>
<proteinExistence type="predicted"/>
<evidence type="ECO:0000259" key="1">
    <source>
        <dbReference type="Pfam" id="PF10099"/>
    </source>
</evidence>
<organism evidence="2 3">
    <name type="scientific">Solilutibacter tolerans</name>
    <dbReference type="NCBI Taxonomy" id="1604334"/>
    <lineage>
        <taxon>Bacteria</taxon>
        <taxon>Pseudomonadati</taxon>
        <taxon>Pseudomonadota</taxon>
        <taxon>Gammaproteobacteria</taxon>
        <taxon>Lysobacterales</taxon>
        <taxon>Lysobacteraceae</taxon>
        <taxon>Solilutibacter</taxon>
    </lineage>
</organism>
<reference evidence="3" key="1">
    <citation type="submission" date="2017-01" db="EMBL/GenBank/DDBJ databases">
        <authorList>
            <person name="Varghese N."/>
            <person name="Submissions S."/>
        </authorList>
    </citation>
    <scope>NUCLEOTIDE SEQUENCE [LARGE SCALE GENOMIC DNA]</scope>
    <source>
        <strain evidence="3">UM1</strain>
    </source>
</reference>
<accession>A0A1N6QM96</accession>
<dbReference type="OrthoDB" id="5298046at2"/>
<dbReference type="Proteomes" id="UP000241788">
    <property type="component" value="Unassembled WGS sequence"/>
</dbReference>
<dbReference type="STRING" id="1604334.SAMN05421546_0746"/>
<dbReference type="InterPro" id="IPR051474">
    <property type="entry name" value="Anti-sigma-K/W_factor"/>
</dbReference>
<protein>
    <submittedName>
        <fullName evidence="2">Anti-sigma-K factor RskA</fullName>
    </submittedName>
</protein>
<evidence type="ECO:0000313" key="2">
    <source>
        <dbReference type="EMBL" id="SIQ17727.1"/>
    </source>
</evidence>
<evidence type="ECO:0000313" key="3">
    <source>
        <dbReference type="Proteomes" id="UP000241788"/>
    </source>
</evidence>
<dbReference type="AlphaFoldDB" id="A0A1N6QM96"/>
<feature type="domain" description="Anti-sigma K factor RskA C-terminal" evidence="1">
    <location>
        <begin position="106"/>
        <end position="244"/>
    </location>
</feature>
<dbReference type="InterPro" id="IPR018764">
    <property type="entry name" value="RskA_C"/>
</dbReference>
<name>A0A1N6QM96_9GAMM</name>
<dbReference type="GO" id="GO:0016989">
    <property type="term" value="F:sigma factor antagonist activity"/>
    <property type="evidence" value="ECO:0007669"/>
    <property type="project" value="TreeGrafter"/>
</dbReference>
<dbReference type="EMBL" id="FTLW01000002">
    <property type="protein sequence ID" value="SIQ17727.1"/>
    <property type="molecule type" value="Genomic_DNA"/>
</dbReference>
<gene>
    <name evidence="2" type="ORF">SAMN05421546_0746</name>
</gene>
<sequence>MSTILPPTELPPADDILAGEYVLGVLDAGSRRAVESRIEREPGFAALVMQWQTHFERWLMMPTPVQPSPHLWPGIRRQLGWSAVESVDATPGLWNSVGFWRGATGLALAASVAAIAFGLRRPEPLAPPPPVVVTTPAPSDVPRPVTVLADDGGRTGWVASFSGDRKTVVMMPVPGDALPQGEAHELWLIPEGQAPRSLGVVSGDQRHSIDIPDALQAEIAAGTILAITVEPMASIPHAAPTGPIVAKGVVARI</sequence>
<dbReference type="PANTHER" id="PTHR37461">
    <property type="entry name" value="ANTI-SIGMA-K FACTOR RSKA"/>
    <property type="match status" value="1"/>
</dbReference>
<keyword evidence="3" id="KW-1185">Reference proteome</keyword>
<dbReference type="GO" id="GO:0005886">
    <property type="term" value="C:plasma membrane"/>
    <property type="evidence" value="ECO:0007669"/>
    <property type="project" value="InterPro"/>
</dbReference>
<dbReference type="Pfam" id="PF10099">
    <property type="entry name" value="RskA_C"/>
    <property type="match status" value="1"/>
</dbReference>